<evidence type="ECO:0000256" key="1">
    <source>
        <dbReference type="SAM" id="MobiDB-lite"/>
    </source>
</evidence>
<feature type="compositionally biased region" description="Basic and acidic residues" evidence="1">
    <location>
        <begin position="109"/>
        <end position="119"/>
    </location>
</feature>
<name>A0A3N1CVQ9_9ACTN</name>
<evidence type="ECO:0000313" key="3">
    <source>
        <dbReference type="Proteomes" id="UP000272400"/>
    </source>
</evidence>
<dbReference type="GO" id="GO:0016987">
    <property type="term" value="F:sigma factor activity"/>
    <property type="evidence" value="ECO:0007669"/>
    <property type="project" value="TreeGrafter"/>
</dbReference>
<organism evidence="2 3">
    <name type="scientific">Actinocorallia herbida</name>
    <dbReference type="NCBI Taxonomy" id="58109"/>
    <lineage>
        <taxon>Bacteria</taxon>
        <taxon>Bacillati</taxon>
        <taxon>Actinomycetota</taxon>
        <taxon>Actinomycetes</taxon>
        <taxon>Streptosporangiales</taxon>
        <taxon>Thermomonosporaceae</taxon>
        <taxon>Actinocorallia</taxon>
    </lineage>
</organism>
<sequence>MTGASAVSLAEMLDERRHLLEIATWLFDPAAADEIVHATYRRWYALADRDRAGIAVPRAWLTRTAGGICLELLASTAAVTVPEGLLPDVPGDVEHRPEPRGGPDPVSEWLRRNPPRDDANPDLLAGHDAVVRRFAGACATGDAAALRAVLAADAMVVSDGGGKVRAASEPTLGAAAVARFVTDLLGGEPRPAVALGSVNGRAGVLLRAEEQVVAVVSASVAGDDVTAVWIMLNPDKLRRWQLGLAGDASHRTPAGPGRGTGT</sequence>
<accession>A0A3N1CVQ9</accession>
<evidence type="ECO:0000313" key="2">
    <source>
        <dbReference type="EMBL" id="ROO85379.1"/>
    </source>
</evidence>
<dbReference type="Gene3D" id="3.10.450.50">
    <property type="match status" value="1"/>
</dbReference>
<dbReference type="AlphaFoldDB" id="A0A3N1CVQ9"/>
<dbReference type="InterPro" id="IPR052704">
    <property type="entry name" value="ECF_Sigma-70_Domain"/>
</dbReference>
<dbReference type="PANTHER" id="PTHR30173:SF43">
    <property type="entry name" value="ECF RNA POLYMERASE SIGMA FACTOR SIGI-RELATED"/>
    <property type="match status" value="1"/>
</dbReference>
<proteinExistence type="predicted"/>
<dbReference type="PANTHER" id="PTHR30173">
    <property type="entry name" value="SIGMA 19 FACTOR"/>
    <property type="match status" value="1"/>
</dbReference>
<feature type="compositionally biased region" description="Basic and acidic residues" evidence="1">
    <location>
        <begin position="92"/>
        <end position="101"/>
    </location>
</feature>
<dbReference type="SUPFAM" id="SSF54427">
    <property type="entry name" value="NTF2-like"/>
    <property type="match status" value="1"/>
</dbReference>
<feature type="region of interest" description="Disordered" evidence="1">
    <location>
        <begin position="88"/>
        <end position="120"/>
    </location>
</feature>
<keyword evidence="3" id="KW-1185">Reference proteome</keyword>
<comment type="caution">
    <text evidence="2">The sequence shown here is derived from an EMBL/GenBank/DDBJ whole genome shotgun (WGS) entry which is preliminary data.</text>
</comment>
<dbReference type="RefSeq" id="WP_170201401.1">
    <property type="nucleotide sequence ID" value="NZ_RJKE01000001.1"/>
</dbReference>
<dbReference type="Proteomes" id="UP000272400">
    <property type="component" value="Unassembled WGS sequence"/>
</dbReference>
<protein>
    <submittedName>
        <fullName evidence="2">RNA polymerase sigma-70 factor (ECF subfamily)</fullName>
    </submittedName>
</protein>
<dbReference type="EMBL" id="RJKE01000001">
    <property type="protein sequence ID" value="ROO85379.1"/>
    <property type="molecule type" value="Genomic_DNA"/>
</dbReference>
<dbReference type="InterPro" id="IPR032710">
    <property type="entry name" value="NTF2-like_dom_sf"/>
</dbReference>
<gene>
    <name evidence="2" type="ORF">EDD29_2922</name>
</gene>
<reference evidence="2 3" key="1">
    <citation type="submission" date="2018-11" db="EMBL/GenBank/DDBJ databases">
        <title>Sequencing the genomes of 1000 actinobacteria strains.</title>
        <authorList>
            <person name="Klenk H.-P."/>
        </authorList>
    </citation>
    <scope>NUCLEOTIDE SEQUENCE [LARGE SCALE GENOMIC DNA]</scope>
    <source>
        <strain evidence="2 3">DSM 44254</strain>
    </source>
</reference>